<feature type="chain" id="PRO_5020921421" evidence="2">
    <location>
        <begin position="28"/>
        <end position="214"/>
    </location>
</feature>
<name>A0A4S8KMV2_DENBC</name>
<evidence type="ECO:0000256" key="2">
    <source>
        <dbReference type="SAM" id="SignalP"/>
    </source>
</evidence>
<dbReference type="OrthoDB" id="3234968at2759"/>
<gene>
    <name evidence="3" type="ORF">K435DRAFT_974387</name>
</gene>
<evidence type="ECO:0000256" key="1">
    <source>
        <dbReference type="SAM" id="MobiDB-lite"/>
    </source>
</evidence>
<protein>
    <submittedName>
        <fullName evidence="3">Uncharacterized protein</fullName>
    </submittedName>
</protein>
<sequence length="214" mass="23446">MFSSSLPFLSLLSFFSFVIPSIVEVHAAINVTVDNSDPGILYRPLGSWSLDDSYDSGATDHFTGDQDAWAAFNFTGIAVYYLVHLYPSSLPTGGMISLDGGPAVAVTMWNPDRDSYGRQWETVWSAANLTNTTHMLNVSWWPNQLNQFISLDTIMYTIDNETDATSAGSAQPTASGADFGSSTTSSSNNTVPIVYSSSSNYEKLRRLQLRILLR</sequence>
<proteinExistence type="predicted"/>
<feature type="signal peptide" evidence="2">
    <location>
        <begin position="1"/>
        <end position="27"/>
    </location>
</feature>
<dbReference type="EMBL" id="ML180848">
    <property type="protein sequence ID" value="THU76548.1"/>
    <property type="molecule type" value="Genomic_DNA"/>
</dbReference>
<keyword evidence="2" id="KW-0732">Signal</keyword>
<organism evidence="3 4">
    <name type="scientific">Dendrothele bispora (strain CBS 962.96)</name>
    <dbReference type="NCBI Taxonomy" id="1314807"/>
    <lineage>
        <taxon>Eukaryota</taxon>
        <taxon>Fungi</taxon>
        <taxon>Dikarya</taxon>
        <taxon>Basidiomycota</taxon>
        <taxon>Agaricomycotina</taxon>
        <taxon>Agaricomycetes</taxon>
        <taxon>Agaricomycetidae</taxon>
        <taxon>Agaricales</taxon>
        <taxon>Agaricales incertae sedis</taxon>
        <taxon>Dendrothele</taxon>
    </lineage>
</organism>
<feature type="region of interest" description="Disordered" evidence="1">
    <location>
        <begin position="165"/>
        <end position="186"/>
    </location>
</feature>
<evidence type="ECO:0000313" key="4">
    <source>
        <dbReference type="Proteomes" id="UP000297245"/>
    </source>
</evidence>
<reference evidence="3 4" key="1">
    <citation type="journal article" date="2019" name="Nat. Ecol. Evol.">
        <title>Megaphylogeny resolves global patterns of mushroom evolution.</title>
        <authorList>
            <person name="Varga T."/>
            <person name="Krizsan K."/>
            <person name="Foldi C."/>
            <person name="Dima B."/>
            <person name="Sanchez-Garcia M."/>
            <person name="Sanchez-Ramirez S."/>
            <person name="Szollosi G.J."/>
            <person name="Szarkandi J.G."/>
            <person name="Papp V."/>
            <person name="Albert L."/>
            <person name="Andreopoulos W."/>
            <person name="Angelini C."/>
            <person name="Antonin V."/>
            <person name="Barry K.W."/>
            <person name="Bougher N.L."/>
            <person name="Buchanan P."/>
            <person name="Buyck B."/>
            <person name="Bense V."/>
            <person name="Catcheside P."/>
            <person name="Chovatia M."/>
            <person name="Cooper J."/>
            <person name="Damon W."/>
            <person name="Desjardin D."/>
            <person name="Finy P."/>
            <person name="Geml J."/>
            <person name="Haridas S."/>
            <person name="Hughes K."/>
            <person name="Justo A."/>
            <person name="Karasinski D."/>
            <person name="Kautmanova I."/>
            <person name="Kiss B."/>
            <person name="Kocsube S."/>
            <person name="Kotiranta H."/>
            <person name="LaButti K.M."/>
            <person name="Lechner B.E."/>
            <person name="Liimatainen K."/>
            <person name="Lipzen A."/>
            <person name="Lukacs Z."/>
            <person name="Mihaltcheva S."/>
            <person name="Morgado L.N."/>
            <person name="Niskanen T."/>
            <person name="Noordeloos M.E."/>
            <person name="Ohm R.A."/>
            <person name="Ortiz-Santana B."/>
            <person name="Ovrebo C."/>
            <person name="Racz N."/>
            <person name="Riley R."/>
            <person name="Savchenko A."/>
            <person name="Shiryaev A."/>
            <person name="Soop K."/>
            <person name="Spirin V."/>
            <person name="Szebenyi C."/>
            <person name="Tomsovsky M."/>
            <person name="Tulloss R.E."/>
            <person name="Uehling J."/>
            <person name="Grigoriev I.V."/>
            <person name="Vagvolgyi C."/>
            <person name="Papp T."/>
            <person name="Martin F.M."/>
            <person name="Miettinen O."/>
            <person name="Hibbett D.S."/>
            <person name="Nagy L.G."/>
        </authorList>
    </citation>
    <scope>NUCLEOTIDE SEQUENCE [LARGE SCALE GENOMIC DNA]</scope>
    <source>
        <strain evidence="3 4">CBS 962.96</strain>
    </source>
</reference>
<dbReference type="AlphaFoldDB" id="A0A4S8KMV2"/>
<feature type="compositionally biased region" description="Polar residues" evidence="1">
    <location>
        <begin position="165"/>
        <end position="174"/>
    </location>
</feature>
<dbReference type="Proteomes" id="UP000297245">
    <property type="component" value="Unassembled WGS sequence"/>
</dbReference>
<accession>A0A4S8KMV2</accession>
<keyword evidence="4" id="KW-1185">Reference proteome</keyword>
<evidence type="ECO:0000313" key="3">
    <source>
        <dbReference type="EMBL" id="THU76548.1"/>
    </source>
</evidence>